<comment type="caution">
    <text evidence="1">The sequence shown here is derived from an EMBL/GenBank/DDBJ whole genome shotgun (WGS) entry which is preliminary data.</text>
</comment>
<keyword evidence="2" id="KW-1185">Reference proteome</keyword>
<evidence type="ECO:0000313" key="1">
    <source>
        <dbReference type="EMBL" id="KAH0553783.1"/>
    </source>
</evidence>
<proteinExistence type="predicted"/>
<evidence type="ECO:0000313" key="2">
    <source>
        <dbReference type="Proteomes" id="UP000826195"/>
    </source>
</evidence>
<sequence>MLKERRRLRDSSIRETGIQTNGQEFKKPTQALQFRIKIKIQQRVLKDVLMRISISVLFLSLKIKDYRNDSSLEACFGPPYSTGASRAASRAASGVKKAQGNPIAGKIAMCPPVVVVDVAVGFMCIIMCTERSVLSVKPFSSVLWSGVLQTGQGRSERNVNTREGEIVLLQTNETWEGGGGGQVKMAEVY</sequence>
<dbReference type="AlphaFoldDB" id="A0AAV7IJJ2"/>
<gene>
    <name evidence="1" type="ORF">KQX54_004275</name>
</gene>
<accession>A0AAV7IJJ2</accession>
<dbReference type="Proteomes" id="UP000826195">
    <property type="component" value="Unassembled WGS sequence"/>
</dbReference>
<organism evidence="1 2">
    <name type="scientific">Cotesia glomerata</name>
    <name type="common">Lepidopteran parasitic wasp</name>
    <name type="synonym">Apanteles glomeratus</name>
    <dbReference type="NCBI Taxonomy" id="32391"/>
    <lineage>
        <taxon>Eukaryota</taxon>
        <taxon>Metazoa</taxon>
        <taxon>Ecdysozoa</taxon>
        <taxon>Arthropoda</taxon>
        <taxon>Hexapoda</taxon>
        <taxon>Insecta</taxon>
        <taxon>Pterygota</taxon>
        <taxon>Neoptera</taxon>
        <taxon>Endopterygota</taxon>
        <taxon>Hymenoptera</taxon>
        <taxon>Apocrita</taxon>
        <taxon>Ichneumonoidea</taxon>
        <taxon>Braconidae</taxon>
        <taxon>Microgastrinae</taxon>
        <taxon>Cotesia</taxon>
    </lineage>
</organism>
<name>A0AAV7IJJ2_COTGL</name>
<dbReference type="EMBL" id="JAHXZJ010001119">
    <property type="protein sequence ID" value="KAH0553783.1"/>
    <property type="molecule type" value="Genomic_DNA"/>
</dbReference>
<reference evidence="1 2" key="1">
    <citation type="journal article" date="2021" name="J. Hered.">
        <title>A chromosome-level genome assembly of the parasitoid wasp, Cotesia glomerata (Hymenoptera: Braconidae).</title>
        <authorList>
            <person name="Pinto B.J."/>
            <person name="Weis J.J."/>
            <person name="Gamble T."/>
            <person name="Ode P.J."/>
            <person name="Paul R."/>
            <person name="Zaspel J.M."/>
        </authorList>
    </citation>
    <scope>NUCLEOTIDE SEQUENCE [LARGE SCALE GENOMIC DNA]</scope>
    <source>
        <strain evidence="1">CgM1</strain>
    </source>
</reference>
<protein>
    <submittedName>
        <fullName evidence="1">Uncharacterized protein</fullName>
    </submittedName>
</protein>